<dbReference type="RefSeq" id="WP_090396115.1">
    <property type="nucleotide sequence ID" value="NZ_FNEN01000002.1"/>
</dbReference>
<dbReference type="Proteomes" id="UP000198853">
    <property type="component" value="Unassembled WGS sequence"/>
</dbReference>
<proteinExistence type="predicted"/>
<dbReference type="EMBL" id="FNEN01000002">
    <property type="protein sequence ID" value="SDI44846.1"/>
    <property type="molecule type" value="Genomic_DNA"/>
</dbReference>
<dbReference type="AlphaFoldDB" id="A0A1G8KN93"/>
<keyword evidence="3" id="KW-1185">Reference proteome</keyword>
<dbReference type="OrthoDB" id="2966397at2"/>
<accession>A0A1G8KN93</accession>
<protein>
    <recommendedName>
        <fullName evidence="1">DUF8042 domain-containing protein</fullName>
    </recommendedName>
</protein>
<evidence type="ECO:0000313" key="2">
    <source>
        <dbReference type="EMBL" id="SDI44846.1"/>
    </source>
</evidence>
<name>A0A1G8KN93_9BACI</name>
<reference evidence="2 3" key="1">
    <citation type="submission" date="2016-10" db="EMBL/GenBank/DDBJ databases">
        <authorList>
            <person name="de Groot N.N."/>
        </authorList>
    </citation>
    <scope>NUCLEOTIDE SEQUENCE [LARGE SCALE GENOMIC DNA]</scope>
    <source>
        <strain evidence="2 3">DSM 21771</strain>
    </source>
</reference>
<sequence length="124" mass="14638">MEALTIKQQHFLRQYKDWLDQVVEALALVVQFYRDGHEEQGDGLLSETIAGFERFGEENMTMRIIFGQEEERAQEWEQFQQHIYIGQDIPSLTDPIEKIAYITKETLPAFQRWRTIVEATLSET</sequence>
<evidence type="ECO:0000313" key="3">
    <source>
        <dbReference type="Proteomes" id="UP000198853"/>
    </source>
</evidence>
<dbReference type="InterPro" id="IPR058355">
    <property type="entry name" value="DUF8042"/>
</dbReference>
<gene>
    <name evidence="2" type="ORF">SAMN04488123_102208</name>
</gene>
<dbReference type="Pfam" id="PF26154">
    <property type="entry name" value="DUF8042"/>
    <property type="match status" value="1"/>
</dbReference>
<evidence type="ECO:0000259" key="1">
    <source>
        <dbReference type="Pfam" id="PF26154"/>
    </source>
</evidence>
<feature type="domain" description="DUF8042" evidence="1">
    <location>
        <begin position="6"/>
        <end position="122"/>
    </location>
</feature>
<organism evidence="2 3">
    <name type="scientific">Natribacillus halophilus</name>
    <dbReference type="NCBI Taxonomy" id="549003"/>
    <lineage>
        <taxon>Bacteria</taxon>
        <taxon>Bacillati</taxon>
        <taxon>Bacillota</taxon>
        <taxon>Bacilli</taxon>
        <taxon>Bacillales</taxon>
        <taxon>Bacillaceae</taxon>
        <taxon>Natribacillus</taxon>
    </lineage>
</organism>